<comment type="caution">
    <text evidence="1">The sequence shown here is derived from an EMBL/GenBank/DDBJ whole genome shotgun (WGS) entry which is preliminary data.</text>
</comment>
<name>A0A4Y9EL14_9SPHN</name>
<dbReference type="OrthoDB" id="6287162at2"/>
<proteinExistence type="predicted"/>
<dbReference type="AlphaFoldDB" id="A0A4Y9EL14"/>
<organism evidence="1 2">
    <name type="scientific">Glacieibacterium arshaanense</name>
    <dbReference type="NCBI Taxonomy" id="2511025"/>
    <lineage>
        <taxon>Bacteria</taxon>
        <taxon>Pseudomonadati</taxon>
        <taxon>Pseudomonadota</taxon>
        <taxon>Alphaproteobacteria</taxon>
        <taxon>Sphingomonadales</taxon>
        <taxon>Sphingosinicellaceae</taxon>
        <taxon>Glacieibacterium</taxon>
    </lineage>
</organism>
<dbReference type="RefSeq" id="WP_135246771.1">
    <property type="nucleotide sequence ID" value="NZ_SIHO01000003.1"/>
</dbReference>
<dbReference type="InterPro" id="IPR014729">
    <property type="entry name" value="Rossmann-like_a/b/a_fold"/>
</dbReference>
<dbReference type="EMBL" id="SIHO01000003">
    <property type="protein sequence ID" value="TFU01267.1"/>
    <property type="molecule type" value="Genomic_DNA"/>
</dbReference>
<reference evidence="1 2" key="1">
    <citation type="submission" date="2019-02" db="EMBL/GenBank/DDBJ databases">
        <title>Polymorphobacter sp. isolated from the lake at the Tibet of China.</title>
        <authorList>
            <person name="Li A."/>
        </authorList>
    </citation>
    <scope>NUCLEOTIDE SEQUENCE [LARGE SCALE GENOMIC DNA]</scope>
    <source>
        <strain evidence="1 2">DJ1R-1</strain>
    </source>
</reference>
<accession>A0A4Y9EL14</accession>
<evidence type="ECO:0000313" key="1">
    <source>
        <dbReference type="EMBL" id="TFU01267.1"/>
    </source>
</evidence>
<dbReference type="SUPFAM" id="SSF56235">
    <property type="entry name" value="N-terminal nucleophile aminohydrolases (Ntn hydrolases)"/>
    <property type="match status" value="1"/>
</dbReference>
<sequence>MHFIAVSANAAQRTQLATLVTRAAALVGTGTRAARGDDAAPSDQAKAATTWLCAGALPVIDDGALVVAGRQPALVATADLRRIELPELARRWHGLGCPPAWPAAGDFTPPFALALLDRRRDSVRVVTDAIGLSHVYVAQGDGVAVISSSALACAQLLGRGIDADAMFGMAQIGSMVGTDTPFAGVRKLAAGESATVHDGVLTVTPMAAPATPDSVSVEDGARVLRDIMVALAAQFPEAEFELSGGMDSRLLLAALPAAARRAHAGFTIGTPDAPDVLVAKRIAAREGMAHSVADPDAVLATVDLPPLLDKVAHDHQFSTNPLDRVLIAAVGQQFRAPRFSGQNGEALRGFYYAGQRLDAEPTRAMALRLVDWRLLANDSVDPQLFSSAFVAAQRPALRERLADIVLDCRGITWAQKIDTLYERERMQHWCGIGISGICHERQILMPFFDPRMTAFARAVAPQEKAGARLAARLLAALDAGLAGLALDSGMSPRALAGGGVRSLLARAGAVTKKALRKVGQRLRRKPAATVSASSTTAMFWAQVGAAGLDIAPLRRWGIFDNAALDRFVAGNWRPDRPTLGFLINCCAMAKALGAQARIEGGCGTGAGNAIEGGSSLPSTPLLAASE</sequence>
<evidence type="ECO:0000313" key="2">
    <source>
        <dbReference type="Proteomes" id="UP000297737"/>
    </source>
</evidence>
<dbReference type="InterPro" id="IPR029055">
    <property type="entry name" value="Ntn_hydrolases_N"/>
</dbReference>
<keyword evidence="2" id="KW-1185">Reference proteome</keyword>
<dbReference type="Gene3D" id="3.40.50.620">
    <property type="entry name" value="HUPs"/>
    <property type="match status" value="1"/>
</dbReference>
<dbReference type="Proteomes" id="UP000297737">
    <property type="component" value="Unassembled WGS sequence"/>
</dbReference>
<dbReference type="SUPFAM" id="SSF52402">
    <property type="entry name" value="Adenine nucleotide alpha hydrolases-like"/>
    <property type="match status" value="1"/>
</dbReference>
<gene>
    <name evidence="1" type="ORF">EUV02_13275</name>
</gene>
<protein>
    <submittedName>
        <fullName evidence="1">Uncharacterized protein</fullName>
    </submittedName>
</protein>